<feature type="region of interest" description="Disordered" evidence="4">
    <location>
        <begin position="1156"/>
        <end position="1204"/>
    </location>
</feature>
<keyword evidence="2" id="KW-0067">ATP-binding</keyword>
<dbReference type="InterPro" id="IPR001054">
    <property type="entry name" value="A/G_cyclase"/>
</dbReference>
<dbReference type="SUPFAM" id="SSF52540">
    <property type="entry name" value="P-loop containing nucleoside triphosphate hydrolases"/>
    <property type="match status" value="1"/>
</dbReference>
<dbReference type="SUPFAM" id="SSF55073">
    <property type="entry name" value="Nucleotide cyclase"/>
    <property type="match status" value="2"/>
</dbReference>
<feature type="compositionally biased region" description="Basic residues" evidence="4">
    <location>
        <begin position="1093"/>
        <end position="1102"/>
    </location>
</feature>
<dbReference type="RefSeq" id="XP_002117857.1">
    <property type="nucleotide sequence ID" value="XM_002117821.1"/>
</dbReference>
<dbReference type="OrthoDB" id="194468at2759"/>
<feature type="compositionally biased region" description="Polar residues" evidence="4">
    <location>
        <begin position="807"/>
        <end position="818"/>
    </location>
</feature>
<dbReference type="CDD" id="cd07302">
    <property type="entry name" value="CHD"/>
    <property type="match status" value="1"/>
</dbReference>
<keyword evidence="1" id="KW-0547">Nucleotide-binding</keyword>
<evidence type="ECO:0000256" key="1">
    <source>
        <dbReference type="ARBA" id="ARBA00022741"/>
    </source>
</evidence>
<dbReference type="Pfam" id="PF00211">
    <property type="entry name" value="Guanylate_cyc"/>
    <property type="match status" value="1"/>
</dbReference>
<dbReference type="GO" id="GO:0035556">
    <property type="term" value="P:intracellular signal transduction"/>
    <property type="evidence" value="ECO:0007669"/>
    <property type="project" value="InterPro"/>
</dbReference>
<dbReference type="eggNOG" id="ENOG502QPPT">
    <property type="taxonomic scope" value="Eukaryota"/>
</dbReference>
<feature type="region of interest" description="Disordered" evidence="4">
    <location>
        <begin position="806"/>
        <end position="828"/>
    </location>
</feature>
<dbReference type="GO" id="GO:0009190">
    <property type="term" value="P:cyclic nucleotide biosynthetic process"/>
    <property type="evidence" value="ECO:0007669"/>
    <property type="project" value="InterPro"/>
</dbReference>
<evidence type="ECO:0000256" key="2">
    <source>
        <dbReference type="ARBA" id="ARBA00022840"/>
    </source>
</evidence>
<protein>
    <recommendedName>
        <fullName evidence="5">Guanylate cyclase domain-containing protein</fullName>
    </recommendedName>
</protein>
<dbReference type="Gene3D" id="3.40.50.300">
    <property type="entry name" value="P-loop containing nucleotide triphosphate hydrolases"/>
    <property type="match status" value="1"/>
</dbReference>
<dbReference type="PROSITE" id="PS50125">
    <property type="entry name" value="GUANYLATE_CYCLASE_2"/>
    <property type="match status" value="1"/>
</dbReference>
<dbReference type="HOGENOM" id="CLU_235285_0_0_1"/>
<feature type="compositionally biased region" description="Polar residues" evidence="4">
    <location>
        <begin position="1175"/>
        <end position="1189"/>
    </location>
</feature>
<sequence length="1926" mass="221298">MEATSKDIHSDAKKNAQDFQIIKHVPDILVQFHQVSRSPPYRQTIRCVSMIVDIKGFTALCERYTNEVGYRGADHLTKTLNKYLRVIIEGILRCQGDILKFAGDAILACWYGCDNSRKAEQIIRKVILCSLMIEEICTNWDTGIGVYLSVKTVISYGDVAVLYVGNDQYGVRHFITHGPIIDDMRRGQEIASRMSIGITLVSQLAWKFLVSFSIEAKDVELGFKAIYKQESIHCQSFQYQIEFPVRDSLEILPIQKDVEKFISPVVISKITSGEGIEYLSEIVRASIVFINLVLSFDHSSSLDSGEYATKTLQTAFRTVQENIHELKGHINKIFMFDKGCTFLVIFGMPGFKCEDVANRAVIAAARIKEGIDQLDISDEISIGIATGKVFCGVVGHESFRHEYTVIGRKVNMAARLMTNYRGKIICDKDTYANSKLKRSNFLNLHQIDLKGIGLVSPYEYSRDIKKDIMKAWVQDIRQFKYPMIGRSKELKDIEDRLQLMKNENDMQKIIIEGTDGIGKSRLLYAVSNIAQSMGYSVISAAGASDHTDSPLYLARMLLLKILHLDISNEKKSFDLNQLEASLSRYHWYRENIWFWKELFNLHPKEDYEKHEIDTALPEQNKKTSHGEILSRTLQSLIEFSHNTLIFIIDDIQVIDQESIQILNYLLRTTLVKLVITRSLIANEMQQNKLETKNDNSSKRETFYIRLEGLTKEELVNFACQALEVTKITSSLQRLITKYHRGGVPLWCEDLLHCLLYDGYIHIVRAKEYDRIDVRRHSSSSTAGSRRNSTLLLPSFWFRRASTRSETDQGSSMDASQDTTSKKSSIDQASTNQRRIAFATANPDYLLPSTLEANNICAIPNGISLSAIRIPDPIASAIQVKVDNLSQLDQLIIKHAAAIGVIFTLDTLHEILLVNQSITLDILQQCINRLKKNQLIECGSLSYGQVQDPSKQFILQNSCQCLEREKKGCYQLRFCTDGIQSTIYELLTTELRKDLHTRIATYLESRACQCQSCGGSLFQTSHRPVFYLSNRYSIASQHSLTMYIPKDNDKSQPTKFNTPNQDQILYGRKKSKAFPDALFKRRHTLQTESEFSSRKKNHSKRRFTLQELSKLQGDEDSNRLRTGVSKHQETSSTSNLNHLQMNKSNAIRLEEINEIHFDKHHQQDDDPKPYHDIQTMDENPSTLEDSNMNKGSIRLARKSNRRRSSNRYRRISLSFLRQKHERSLSYNTRTGAKSQPSSATKLALNQVSSIHERLDNPSLEGMKGSNPIEVAIIQVSQSVLKFSDSITSDEMEGYNWNRRNRVKSKLKNSMIRNSWRKSIKLMYRKDQYKSPKLPQQASFQLDDYESYLDQNKQPESLSVNRTSCYDDVNSANPTSKCKCDIILKSIYEELIHHWRLAGNTTKVFRYLIERGAGMINTSPIRALNYLQESKKLLIQNLSLKQYYQNVDDITISLQLSMQRGDNNDLFKDDRLDVSKDELFHLELLIGQAYLASDNINRAKEHFSQLLKELSCPQPQNLTKCKWQILVQQIVQKHHRQLPEQHSANSRTAEEELKIAQAKCLAHLYYVHRLNNDNTRAYVTALLQVNKIEQVDQEIDQRIIAYAELIEISFDRKIYELSDRLQVKAMQSIKEYENEINAKLLEAMVHLQSVLLVTKLGRGLLQQAVEHGHQALRKANLLVSMADDQENIKEESNSKIFLFCENSESLCHEQILNLKLLAGEKSDIFGLTWYHCCLLDLNLEINQHIDAYYTFANYVGQVFCEKIRDDDTILFYYITANHALWNARHKLWKMANQYIELATNLEPKYFSILMAARAYSKIVEANLLCWAQQKGNNKYKLRSKKSMKTLHAISRKYPVIKSRWNHLRAYGALIEGKERKAKKYLAKGLISASIPQDHRWIKCSQQHWFGINVDNCGGQLFHLPKPNGDDSI</sequence>
<reference evidence="6 7" key="1">
    <citation type="journal article" date="2008" name="Nature">
        <title>The Trichoplax genome and the nature of placozoans.</title>
        <authorList>
            <person name="Srivastava M."/>
            <person name="Begovic E."/>
            <person name="Chapman J."/>
            <person name="Putnam N.H."/>
            <person name="Hellsten U."/>
            <person name="Kawashima T."/>
            <person name="Kuo A."/>
            <person name="Mitros T."/>
            <person name="Salamov A."/>
            <person name="Carpenter M.L."/>
            <person name="Signorovitch A.Y."/>
            <person name="Moreno M.A."/>
            <person name="Kamm K."/>
            <person name="Grimwood J."/>
            <person name="Schmutz J."/>
            <person name="Shapiro H."/>
            <person name="Grigoriev I.V."/>
            <person name="Buss L.W."/>
            <person name="Schierwater B."/>
            <person name="Dellaporta S.L."/>
            <person name="Rokhsar D.S."/>
        </authorList>
    </citation>
    <scope>NUCLEOTIDE SEQUENCE [LARGE SCALE GENOMIC DNA]</scope>
    <source>
        <strain evidence="6 7">Grell-BS-1999</strain>
    </source>
</reference>
<gene>
    <name evidence="6" type="ORF">TRIADDRAFT_61887</name>
</gene>
<dbReference type="Gene3D" id="3.30.70.1230">
    <property type="entry name" value="Nucleotide cyclase"/>
    <property type="match status" value="2"/>
</dbReference>
<feature type="domain" description="Guanylate cyclase" evidence="5">
    <location>
        <begin position="286"/>
        <end position="417"/>
    </location>
</feature>
<dbReference type="FunFam" id="3.30.70.1230:FF:000017">
    <property type="entry name" value="Adenylate cyclase type 10"/>
    <property type="match status" value="1"/>
</dbReference>
<dbReference type="KEGG" id="tad:TRIADDRAFT_61887"/>
<dbReference type="InterPro" id="IPR027417">
    <property type="entry name" value="P-loop_NTPase"/>
</dbReference>
<dbReference type="GO" id="GO:0005737">
    <property type="term" value="C:cytoplasm"/>
    <property type="evidence" value="ECO:0000318"/>
    <property type="project" value="GO_Central"/>
</dbReference>
<dbReference type="GO" id="GO:0004016">
    <property type="term" value="F:adenylate cyclase activity"/>
    <property type="evidence" value="ECO:0000318"/>
    <property type="project" value="GO_Central"/>
</dbReference>
<feature type="compositionally biased region" description="Basic and acidic residues" evidence="4">
    <location>
        <begin position="1156"/>
        <end position="1170"/>
    </location>
</feature>
<evidence type="ECO:0000313" key="6">
    <source>
        <dbReference type="EMBL" id="EDV19619.1"/>
    </source>
</evidence>
<dbReference type="InterPro" id="IPR029787">
    <property type="entry name" value="Nucleotide_cyclase"/>
</dbReference>
<dbReference type="Proteomes" id="UP000009022">
    <property type="component" value="Unassembled WGS sequence"/>
</dbReference>
<dbReference type="PANTHER" id="PTHR16305:SF28">
    <property type="entry name" value="GUANYLATE CYCLASE DOMAIN-CONTAINING PROTEIN"/>
    <property type="match status" value="1"/>
</dbReference>
<dbReference type="Pfam" id="PF13191">
    <property type="entry name" value="AAA_16"/>
    <property type="match status" value="1"/>
</dbReference>
<evidence type="ECO:0000256" key="4">
    <source>
        <dbReference type="SAM" id="MobiDB-lite"/>
    </source>
</evidence>
<keyword evidence="7" id="KW-1185">Reference proteome</keyword>
<dbReference type="PhylomeDB" id="B3SC90"/>
<dbReference type="PANTHER" id="PTHR16305">
    <property type="entry name" value="TESTICULAR SOLUBLE ADENYLYL CYCLASE"/>
    <property type="match status" value="1"/>
</dbReference>
<evidence type="ECO:0000256" key="3">
    <source>
        <dbReference type="ARBA" id="ARBA00023239"/>
    </source>
</evidence>
<dbReference type="GeneID" id="6759090"/>
<dbReference type="CTD" id="6759090"/>
<organism evidence="6 7">
    <name type="scientific">Trichoplax adhaerens</name>
    <name type="common">Trichoplax reptans</name>
    <dbReference type="NCBI Taxonomy" id="10228"/>
    <lineage>
        <taxon>Eukaryota</taxon>
        <taxon>Metazoa</taxon>
        <taxon>Placozoa</taxon>
        <taxon>Uniplacotomia</taxon>
        <taxon>Trichoplacea</taxon>
        <taxon>Trichoplacidae</taxon>
        <taxon>Trichoplax</taxon>
    </lineage>
</organism>
<keyword evidence="3" id="KW-0456">Lyase</keyword>
<evidence type="ECO:0000313" key="7">
    <source>
        <dbReference type="Proteomes" id="UP000009022"/>
    </source>
</evidence>
<accession>B3SC90</accession>
<proteinExistence type="predicted"/>
<feature type="compositionally biased region" description="Basic residues" evidence="4">
    <location>
        <begin position="1194"/>
        <end position="1204"/>
    </location>
</feature>
<name>B3SC90_TRIAD</name>
<evidence type="ECO:0000259" key="5">
    <source>
        <dbReference type="PROSITE" id="PS50125"/>
    </source>
</evidence>
<feature type="region of interest" description="Disordered" evidence="4">
    <location>
        <begin position="1084"/>
        <end position="1137"/>
    </location>
</feature>
<dbReference type="GO" id="GO:0005524">
    <property type="term" value="F:ATP binding"/>
    <property type="evidence" value="ECO:0007669"/>
    <property type="project" value="UniProtKB-KW"/>
</dbReference>
<dbReference type="EMBL" id="DS985269">
    <property type="protein sequence ID" value="EDV19619.1"/>
    <property type="molecule type" value="Genomic_DNA"/>
</dbReference>
<dbReference type="InParanoid" id="B3SC90"/>
<dbReference type="FunCoup" id="B3SC90">
    <property type="interactions" value="9"/>
</dbReference>
<dbReference type="InterPro" id="IPR041664">
    <property type="entry name" value="AAA_16"/>
</dbReference>